<name>A0A0F8V8J9_9ZZZZ</name>
<dbReference type="Gene3D" id="2.130.10.10">
    <property type="entry name" value="YVTN repeat-like/Quinoprotein amine dehydrogenase"/>
    <property type="match status" value="1"/>
</dbReference>
<dbReference type="SUPFAM" id="SSF50998">
    <property type="entry name" value="Quinoprotein alcohol dehydrogenase-like"/>
    <property type="match status" value="1"/>
</dbReference>
<organism evidence="1">
    <name type="scientific">marine sediment metagenome</name>
    <dbReference type="NCBI Taxonomy" id="412755"/>
    <lineage>
        <taxon>unclassified sequences</taxon>
        <taxon>metagenomes</taxon>
        <taxon>ecological metagenomes</taxon>
    </lineage>
</organism>
<reference evidence="1" key="1">
    <citation type="journal article" date="2015" name="Nature">
        <title>Complex archaea that bridge the gap between prokaryotes and eukaryotes.</title>
        <authorList>
            <person name="Spang A."/>
            <person name="Saw J.H."/>
            <person name="Jorgensen S.L."/>
            <person name="Zaremba-Niedzwiedzka K."/>
            <person name="Martijn J."/>
            <person name="Lind A.E."/>
            <person name="van Eijk R."/>
            <person name="Schleper C."/>
            <person name="Guy L."/>
            <person name="Ettema T.J."/>
        </authorList>
    </citation>
    <scope>NUCLEOTIDE SEQUENCE</scope>
</reference>
<proteinExistence type="predicted"/>
<sequence length="71" mass="8087">MTPPSIAEDIMYVGSNDRLYAINISGGDTEWVFYPENGNINWYSLIISNGTIYFSTDEQIIYEVKDNIISN</sequence>
<gene>
    <name evidence="1" type="ORF">LCGC14_2945030</name>
</gene>
<accession>A0A0F8V8J9</accession>
<dbReference type="EMBL" id="LAZR01070447">
    <property type="protein sequence ID" value="KKK40827.1"/>
    <property type="molecule type" value="Genomic_DNA"/>
</dbReference>
<evidence type="ECO:0000313" key="1">
    <source>
        <dbReference type="EMBL" id="KKK40827.1"/>
    </source>
</evidence>
<dbReference type="InterPro" id="IPR011047">
    <property type="entry name" value="Quinoprotein_ADH-like_sf"/>
</dbReference>
<dbReference type="InterPro" id="IPR015943">
    <property type="entry name" value="WD40/YVTN_repeat-like_dom_sf"/>
</dbReference>
<comment type="caution">
    <text evidence="1">The sequence shown here is derived from an EMBL/GenBank/DDBJ whole genome shotgun (WGS) entry which is preliminary data.</text>
</comment>
<protein>
    <submittedName>
        <fullName evidence="1">Uncharacterized protein</fullName>
    </submittedName>
</protein>
<dbReference type="AlphaFoldDB" id="A0A0F8V8J9"/>